<proteinExistence type="inferred from homology"/>
<keyword evidence="2" id="KW-0031">Aminopeptidase</keyword>
<keyword evidence="5" id="KW-0378">Hydrolase</keyword>
<sequence>MSNRIEELRKLTELDAVPGNEGECRQYMRQRLDVCADKVEYDRLGSIIGSKVGAKNGPRVMLAGHMDEVGFMVSKIDDNGFLKFTTLGGWWSQVMLAQQVKITTASGEKIMGVIGSKPPHILKPEERTKPAEIDSMYIDIGVSNKEEAEKAGIKPGDMITPYIEFREMVNGDYLLGKAFDNRIGCAIALEVMEALTTQSHPNELFSVGTVQEEVGLRGAQTAAHIVQPEIAFAVDVGIADDTPGCKNEYGAMGKGLQITLKDASMIGHKALREFMVALCEELDIPFQYQVMNGGGTDAGKIHTAGAGAPSMSISIPSRYIHSHTSMIHKQDYINCVTLLTEAVKRLDRETVDKIIRD</sequence>
<dbReference type="RefSeq" id="WP_153663139.1">
    <property type="nucleotide sequence ID" value="NZ_JAAIKR010000002.1"/>
</dbReference>
<dbReference type="SUPFAM" id="SSF53187">
    <property type="entry name" value="Zn-dependent exopeptidases"/>
    <property type="match status" value="1"/>
</dbReference>
<comment type="caution">
    <text evidence="7">The sequence shown here is derived from an EMBL/GenBank/DDBJ whole genome shotgun (WGS) entry which is preliminary data.</text>
</comment>
<accession>A0ABS5HZP8</accession>
<dbReference type="Pfam" id="PF05343">
    <property type="entry name" value="Peptidase_M42"/>
    <property type="match status" value="1"/>
</dbReference>
<name>A0ABS5HZP8_9GAMM</name>
<evidence type="ECO:0000256" key="1">
    <source>
        <dbReference type="ARBA" id="ARBA00006272"/>
    </source>
</evidence>
<dbReference type="Proteomes" id="UP000811844">
    <property type="component" value="Unassembled WGS sequence"/>
</dbReference>
<keyword evidence="8" id="KW-1185">Reference proteome</keyword>
<dbReference type="EMBL" id="JAAIKR010000002">
    <property type="protein sequence ID" value="MBR9727053.1"/>
    <property type="molecule type" value="Genomic_DNA"/>
</dbReference>
<evidence type="ECO:0000313" key="7">
    <source>
        <dbReference type="EMBL" id="MBR9727053.1"/>
    </source>
</evidence>
<dbReference type="CDD" id="cd05656">
    <property type="entry name" value="M42_Frv"/>
    <property type="match status" value="1"/>
</dbReference>
<keyword evidence="4" id="KW-0479">Metal-binding</keyword>
<evidence type="ECO:0000256" key="2">
    <source>
        <dbReference type="ARBA" id="ARBA00022438"/>
    </source>
</evidence>
<protein>
    <submittedName>
        <fullName evidence="7">M42 family metallopeptidase</fullName>
    </submittedName>
</protein>
<evidence type="ECO:0000256" key="6">
    <source>
        <dbReference type="PIRNR" id="PIRNR001123"/>
    </source>
</evidence>
<dbReference type="PANTHER" id="PTHR32481:SF21">
    <property type="entry name" value="AMINOPEPTIDASE YSDC-RELATED"/>
    <property type="match status" value="1"/>
</dbReference>
<dbReference type="InterPro" id="IPR008007">
    <property type="entry name" value="Peptidase_M42"/>
</dbReference>
<keyword evidence="3" id="KW-0645">Protease</keyword>
<dbReference type="PANTHER" id="PTHR32481">
    <property type="entry name" value="AMINOPEPTIDASE"/>
    <property type="match status" value="1"/>
</dbReference>
<comment type="similarity">
    <text evidence="1 6">Belongs to the peptidase M42 family.</text>
</comment>
<evidence type="ECO:0000256" key="4">
    <source>
        <dbReference type="ARBA" id="ARBA00022723"/>
    </source>
</evidence>
<evidence type="ECO:0000313" key="8">
    <source>
        <dbReference type="Proteomes" id="UP000811844"/>
    </source>
</evidence>
<dbReference type="SUPFAM" id="SSF101821">
    <property type="entry name" value="Aminopeptidase/glucanase lid domain"/>
    <property type="match status" value="1"/>
</dbReference>
<evidence type="ECO:0000256" key="3">
    <source>
        <dbReference type="ARBA" id="ARBA00022670"/>
    </source>
</evidence>
<dbReference type="InterPro" id="IPR051464">
    <property type="entry name" value="Peptidase_M42_aminopept"/>
</dbReference>
<dbReference type="Gene3D" id="2.40.30.40">
    <property type="entry name" value="Peptidase M42, domain 2"/>
    <property type="match status" value="1"/>
</dbReference>
<dbReference type="InterPro" id="IPR023367">
    <property type="entry name" value="Peptidase_M42_dom2"/>
</dbReference>
<organism evidence="7 8">
    <name type="scientific">Shewanella intestini</name>
    <dbReference type="NCBI Taxonomy" id="2017544"/>
    <lineage>
        <taxon>Bacteria</taxon>
        <taxon>Pseudomonadati</taxon>
        <taxon>Pseudomonadota</taxon>
        <taxon>Gammaproteobacteria</taxon>
        <taxon>Alteromonadales</taxon>
        <taxon>Shewanellaceae</taxon>
        <taxon>Shewanella</taxon>
    </lineage>
</organism>
<dbReference type="PIRSF" id="PIRSF001123">
    <property type="entry name" value="PepA_GA"/>
    <property type="match status" value="1"/>
</dbReference>
<reference evidence="7 8" key="1">
    <citation type="submission" date="2020-02" db="EMBL/GenBank/DDBJ databases">
        <title>Shewanella WXL01 sp. nov., a marine bacterium isolated from green algae in Luhuitou Fringing Reef (Northern South China Sea).</title>
        <authorList>
            <person name="Wang X."/>
        </authorList>
    </citation>
    <scope>NUCLEOTIDE SEQUENCE [LARGE SCALE GENOMIC DNA]</scope>
    <source>
        <strain evidence="7 8">MCCC 1A01895</strain>
    </source>
</reference>
<evidence type="ECO:0000256" key="5">
    <source>
        <dbReference type="ARBA" id="ARBA00022801"/>
    </source>
</evidence>
<gene>
    <name evidence="7" type="ORF">G3R48_03465</name>
</gene>
<dbReference type="Gene3D" id="3.40.630.10">
    <property type="entry name" value="Zn peptidases"/>
    <property type="match status" value="1"/>
</dbReference>